<keyword evidence="6" id="KW-0560">Oxidoreductase</keyword>
<evidence type="ECO:0000256" key="3">
    <source>
        <dbReference type="ARBA" id="ARBA00022630"/>
    </source>
</evidence>
<comment type="similarity">
    <text evidence="2">Belongs to the NADH:flavin oxidoreductase/NADH oxidase family.</text>
</comment>
<dbReference type="GO" id="GO:0010181">
    <property type="term" value="F:FMN binding"/>
    <property type="evidence" value="ECO:0007669"/>
    <property type="project" value="InterPro"/>
</dbReference>
<evidence type="ECO:0000256" key="4">
    <source>
        <dbReference type="ARBA" id="ARBA00022643"/>
    </source>
</evidence>
<name>A0A9Q1GN83_9CARY</name>
<dbReference type="InterPro" id="IPR045247">
    <property type="entry name" value="Oye-like"/>
</dbReference>
<evidence type="ECO:0000313" key="9">
    <source>
        <dbReference type="Proteomes" id="UP001153076"/>
    </source>
</evidence>
<dbReference type="PANTHER" id="PTHR22893:SF112">
    <property type="entry name" value="12-OXOPHYTODIENOATE REDUCTASE 3"/>
    <property type="match status" value="1"/>
</dbReference>
<dbReference type="GO" id="GO:0005777">
    <property type="term" value="C:peroxisome"/>
    <property type="evidence" value="ECO:0007669"/>
    <property type="project" value="TreeGrafter"/>
</dbReference>
<dbReference type="GO" id="GO:0016629">
    <property type="term" value="F:12-oxophytodienoate reductase activity"/>
    <property type="evidence" value="ECO:0007669"/>
    <property type="project" value="TreeGrafter"/>
</dbReference>
<reference evidence="8" key="1">
    <citation type="submission" date="2022-04" db="EMBL/GenBank/DDBJ databases">
        <title>Carnegiea gigantea Genome sequencing and assembly v2.</title>
        <authorList>
            <person name="Copetti D."/>
            <person name="Sanderson M.J."/>
            <person name="Burquez A."/>
            <person name="Wojciechowski M.F."/>
        </authorList>
    </citation>
    <scope>NUCLEOTIDE SEQUENCE</scope>
    <source>
        <strain evidence="8">SGP5-SGP5p</strain>
        <tissue evidence="8">Aerial part</tissue>
    </source>
</reference>
<accession>A0A9Q1GN83</accession>
<proteinExistence type="inferred from homology"/>
<evidence type="ECO:0000256" key="5">
    <source>
        <dbReference type="ARBA" id="ARBA00022857"/>
    </source>
</evidence>
<dbReference type="GO" id="GO:0009695">
    <property type="term" value="P:jasmonic acid biosynthetic process"/>
    <property type="evidence" value="ECO:0007669"/>
    <property type="project" value="TreeGrafter"/>
</dbReference>
<keyword evidence="9" id="KW-1185">Reference proteome</keyword>
<dbReference type="GO" id="GO:0031408">
    <property type="term" value="P:oxylipin biosynthetic process"/>
    <property type="evidence" value="ECO:0007669"/>
    <property type="project" value="TreeGrafter"/>
</dbReference>
<evidence type="ECO:0000256" key="1">
    <source>
        <dbReference type="ARBA" id="ARBA00001917"/>
    </source>
</evidence>
<dbReference type="SUPFAM" id="SSF51395">
    <property type="entry name" value="FMN-linked oxidoreductases"/>
    <property type="match status" value="1"/>
</dbReference>
<evidence type="ECO:0000259" key="7">
    <source>
        <dbReference type="Pfam" id="PF00724"/>
    </source>
</evidence>
<dbReference type="InterPro" id="IPR013785">
    <property type="entry name" value="Aldolase_TIM"/>
</dbReference>
<comment type="cofactor">
    <cofactor evidence="1">
        <name>FMN</name>
        <dbReference type="ChEBI" id="CHEBI:58210"/>
    </cofactor>
</comment>
<dbReference type="PANTHER" id="PTHR22893">
    <property type="entry name" value="NADH OXIDOREDUCTASE-RELATED"/>
    <property type="match status" value="1"/>
</dbReference>
<keyword evidence="5" id="KW-0521">NADP</keyword>
<organism evidence="8 9">
    <name type="scientific">Carnegiea gigantea</name>
    <dbReference type="NCBI Taxonomy" id="171969"/>
    <lineage>
        <taxon>Eukaryota</taxon>
        <taxon>Viridiplantae</taxon>
        <taxon>Streptophyta</taxon>
        <taxon>Embryophyta</taxon>
        <taxon>Tracheophyta</taxon>
        <taxon>Spermatophyta</taxon>
        <taxon>Magnoliopsida</taxon>
        <taxon>eudicotyledons</taxon>
        <taxon>Gunneridae</taxon>
        <taxon>Pentapetalae</taxon>
        <taxon>Caryophyllales</taxon>
        <taxon>Cactineae</taxon>
        <taxon>Cactaceae</taxon>
        <taxon>Cactoideae</taxon>
        <taxon>Echinocereeae</taxon>
        <taxon>Carnegiea</taxon>
    </lineage>
</organism>
<evidence type="ECO:0000256" key="6">
    <source>
        <dbReference type="ARBA" id="ARBA00023002"/>
    </source>
</evidence>
<sequence length="425" mass="46202">MASSKNGKGVALFSPYKMGKFNLSHRVVLAPMTRCRAIDGIPNQALVEYYSQRSTPGGFLISEGTLISPTAAGFPHCPGIYTKEQVGGWKKVVDAVHAKGGVIFCQLWHVGRASHRVYQPGGAAPISSTNKPISKRWRILMPDGSHAAYPAPRALARHEIPQIIQHYRSAAVNAIEAGFDGVEIHSAHGYLIDQFLKDGINDRIDEYGGSLSNRCRFLLQVVRSVATAIGADRVAVRISPAIDHLDASDSNPLALGLAVVENLNKLQAELHSQLTYLHVTQPRYVAYGQTEAGGHVSEEEATELVRELRRAYQGSFMSSGGFTRQLGMEAVAQGDADLVSYGRLFISNPDLVERFKVNAPLTRYIRKTFYTQDPVVGYTDYPFLGQESGATKALARLHKASLGGVYAAQTLVFLEAAVIYSGTKG</sequence>
<dbReference type="Proteomes" id="UP001153076">
    <property type="component" value="Unassembled WGS sequence"/>
</dbReference>
<gene>
    <name evidence="8" type="ORF">Cgig2_017266</name>
</gene>
<dbReference type="FunFam" id="3.20.20.70:FF:000073">
    <property type="entry name" value="12-oxophytodienoate reductase 3"/>
    <property type="match status" value="1"/>
</dbReference>
<dbReference type="EMBL" id="JAKOGI010002063">
    <property type="protein sequence ID" value="KAJ8423073.1"/>
    <property type="molecule type" value="Genomic_DNA"/>
</dbReference>
<evidence type="ECO:0000256" key="2">
    <source>
        <dbReference type="ARBA" id="ARBA00005979"/>
    </source>
</evidence>
<keyword evidence="4" id="KW-0288">FMN</keyword>
<comment type="caution">
    <text evidence="8">The sequence shown here is derived from an EMBL/GenBank/DDBJ whole genome shotgun (WGS) entry which is preliminary data.</text>
</comment>
<dbReference type="AlphaFoldDB" id="A0A9Q1GN83"/>
<dbReference type="CDD" id="cd02933">
    <property type="entry name" value="OYE_like_FMN"/>
    <property type="match status" value="1"/>
</dbReference>
<evidence type="ECO:0000313" key="8">
    <source>
        <dbReference type="EMBL" id="KAJ8423073.1"/>
    </source>
</evidence>
<dbReference type="Gene3D" id="3.20.20.70">
    <property type="entry name" value="Aldolase class I"/>
    <property type="match status" value="1"/>
</dbReference>
<keyword evidence="3" id="KW-0285">Flavoprotein</keyword>
<feature type="domain" description="NADH:flavin oxidoreductase/NADH oxidase N-terminal" evidence="7">
    <location>
        <begin position="12"/>
        <end position="360"/>
    </location>
</feature>
<dbReference type="OrthoDB" id="1663137at2759"/>
<dbReference type="Pfam" id="PF00724">
    <property type="entry name" value="Oxidored_FMN"/>
    <property type="match status" value="1"/>
</dbReference>
<dbReference type="InterPro" id="IPR001155">
    <property type="entry name" value="OxRdtase_FMN_N"/>
</dbReference>
<protein>
    <recommendedName>
        <fullName evidence="7">NADH:flavin oxidoreductase/NADH oxidase N-terminal domain-containing protein</fullName>
    </recommendedName>
</protein>